<name>A0A6J4L7X5_9ACTN</name>
<reference evidence="1" key="1">
    <citation type="submission" date="2020-02" db="EMBL/GenBank/DDBJ databases">
        <authorList>
            <person name="Meier V. D."/>
        </authorList>
    </citation>
    <scope>NUCLEOTIDE SEQUENCE</scope>
    <source>
        <strain evidence="1">AVDCRST_MAG16</strain>
    </source>
</reference>
<proteinExistence type="predicted"/>
<dbReference type="EMBL" id="CADCUE010000075">
    <property type="protein sequence ID" value="CAA9323709.1"/>
    <property type="molecule type" value="Genomic_DNA"/>
</dbReference>
<protein>
    <submittedName>
        <fullName evidence="1">Uncharacterized protein</fullName>
    </submittedName>
</protein>
<sequence length="76" mass="8095">MPFDPVPPFALQPSTDDRVVDLAARRRAADAAVRAAAEAPVRHLPAAFLDALQGSWGTPDELLGVRTPAPRLVVAR</sequence>
<dbReference type="AlphaFoldDB" id="A0A6J4L7X5"/>
<accession>A0A6J4L7X5</accession>
<evidence type="ECO:0000313" key="1">
    <source>
        <dbReference type="EMBL" id="CAA9323709.1"/>
    </source>
</evidence>
<gene>
    <name evidence="1" type="ORF">AVDCRST_MAG16-933</name>
</gene>
<organism evidence="1">
    <name type="scientific">uncultured Frankineae bacterium</name>
    <dbReference type="NCBI Taxonomy" id="437475"/>
    <lineage>
        <taxon>Bacteria</taxon>
        <taxon>Bacillati</taxon>
        <taxon>Actinomycetota</taxon>
        <taxon>Actinomycetes</taxon>
        <taxon>Frankiales</taxon>
        <taxon>environmental samples</taxon>
    </lineage>
</organism>